<sequence>MCLIADVQGNSDDVVGTLTGVDISQARISTCKCVLRKYKMRQFWLFEAVENPAKKPIQTKVKPFHATKLIIGNTKARNQKAARSSNRWHTYNSESLTLFGVSAQEMSATRQEEEMVLQAMFGPDFDSTTEPDAWHRLASRYVLAICAALHEKAKLWTGQPMVYSLVSWLQGSELEEFLSCPPPAYLKLAQEEQRAVSRQTSAVPSKTQQKKALTGGPLPRYNQLYYGVGVAITLKADGGTGRQTASTISTASISSIPSAIFPSINLTR</sequence>
<dbReference type="Proteomes" id="UP000320333">
    <property type="component" value="Unassembled WGS sequence"/>
</dbReference>
<gene>
    <name evidence="1" type="ORF">CcCBS67573_g10395</name>
</gene>
<dbReference type="InterPro" id="IPR016135">
    <property type="entry name" value="UBQ-conjugating_enzyme/RWD"/>
</dbReference>
<protein>
    <submittedName>
        <fullName evidence="1">Uncharacterized protein</fullName>
    </submittedName>
</protein>
<proteinExistence type="predicted"/>
<organism evidence="1 2">
    <name type="scientific">Chytriomyces confervae</name>
    <dbReference type="NCBI Taxonomy" id="246404"/>
    <lineage>
        <taxon>Eukaryota</taxon>
        <taxon>Fungi</taxon>
        <taxon>Fungi incertae sedis</taxon>
        <taxon>Chytridiomycota</taxon>
        <taxon>Chytridiomycota incertae sedis</taxon>
        <taxon>Chytridiomycetes</taxon>
        <taxon>Chytridiales</taxon>
        <taxon>Chytriomycetaceae</taxon>
        <taxon>Chytriomyces</taxon>
    </lineage>
</organism>
<evidence type="ECO:0000313" key="2">
    <source>
        <dbReference type="Proteomes" id="UP000320333"/>
    </source>
</evidence>
<evidence type="ECO:0000313" key="1">
    <source>
        <dbReference type="EMBL" id="TPX44770.1"/>
    </source>
</evidence>
<reference evidence="1 2" key="1">
    <citation type="journal article" date="2019" name="Sci. Rep.">
        <title>Comparative genomics of chytrid fungi reveal insights into the obligate biotrophic and pathogenic lifestyle of Synchytrium endobioticum.</title>
        <authorList>
            <person name="van de Vossenberg B.T.L.H."/>
            <person name="Warris S."/>
            <person name="Nguyen H.D.T."/>
            <person name="van Gent-Pelzer M.P.E."/>
            <person name="Joly D.L."/>
            <person name="van de Geest H.C."/>
            <person name="Bonants P.J.M."/>
            <person name="Smith D.S."/>
            <person name="Levesque C.A."/>
            <person name="van der Lee T.A.J."/>
        </authorList>
    </citation>
    <scope>NUCLEOTIDE SEQUENCE [LARGE SCALE GENOMIC DNA]</scope>
    <source>
        <strain evidence="1 2">CBS 675.73</strain>
    </source>
</reference>
<comment type="caution">
    <text evidence="1">The sequence shown here is derived from an EMBL/GenBank/DDBJ whole genome shotgun (WGS) entry which is preliminary data.</text>
</comment>
<dbReference type="SUPFAM" id="SSF54495">
    <property type="entry name" value="UBC-like"/>
    <property type="match status" value="1"/>
</dbReference>
<dbReference type="EMBL" id="QEAP01001470">
    <property type="protein sequence ID" value="TPX44770.1"/>
    <property type="molecule type" value="Genomic_DNA"/>
</dbReference>
<dbReference type="AlphaFoldDB" id="A0A507D0Q5"/>
<accession>A0A507D0Q5</accession>
<dbReference type="OrthoDB" id="10549020at2759"/>
<name>A0A507D0Q5_9FUNG</name>
<keyword evidence="2" id="KW-1185">Reference proteome</keyword>